<dbReference type="NCBIfam" id="TIGR00115">
    <property type="entry name" value="tig"/>
    <property type="match status" value="1"/>
</dbReference>
<dbReference type="GO" id="GO:0005737">
    <property type="term" value="C:cytoplasm"/>
    <property type="evidence" value="ECO:0007669"/>
    <property type="project" value="UniProtKB-SubCell"/>
</dbReference>
<dbReference type="InterPro" id="IPR046357">
    <property type="entry name" value="PPIase_dom_sf"/>
</dbReference>
<dbReference type="InterPro" id="IPR005215">
    <property type="entry name" value="Trig_fac"/>
</dbReference>
<dbReference type="InterPro" id="IPR001179">
    <property type="entry name" value="PPIase_FKBP_dom"/>
</dbReference>
<dbReference type="GO" id="GO:0051301">
    <property type="term" value="P:cell division"/>
    <property type="evidence" value="ECO:0007669"/>
    <property type="project" value="UniProtKB-KW"/>
</dbReference>
<comment type="similarity">
    <text evidence="2 9">Belongs to the FKBP-type PPIase family. Tig subfamily.</text>
</comment>
<evidence type="ECO:0000256" key="7">
    <source>
        <dbReference type="ARBA" id="ARBA00023235"/>
    </source>
</evidence>
<keyword evidence="5 9" id="KW-0697">Rotamase</keyword>
<keyword evidence="7 9" id="KW-0413">Isomerase</keyword>
<dbReference type="HAMAP" id="MF_00303">
    <property type="entry name" value="Trigger_factor_Tig"/>
    <property type="match status" value="1"/>
</dbReference>
<dbReference type="InterPro" id="IPR037041">
    <property type="entry name" value="Trigger_fac_C_sf"/>
</dbReference>
<accession>A0A0H4X2K3</accession>
<dbReference type="SUPFAM" id="SSF109998">
    <property type="entry name" value="Triger factor/SurA peptide-binding domain-like"/>
    <property type="match status" value="1"/>
</dbReference>
<comment type="subcellular location">
    <subcellularLocation>
        <location evidence="9">Cytoplasm</location>
    </subcellularLocation>
    <text evidence="9">About half TF is bound to the ribosome near the polypeptide exit tunnel while the other half is free in the cytoplasm.</text>
</comment>
<reference evidence="13 14" key="1">
    <citation type="journal article" date="2016" name="PLoS ONE">
        <title>Complete Genome Sequence and Comparative Genomics of a Novel Myxobacterium Myxococcus hansupus.</title>
        <authorList>
            <person name="Sharma G."/>
            <person name="Narwani T."/>
            <person name="Subramanian S."/>
        </authorList>
    </citation>
    <scope>NUCLEOTIDE SEQUENCE [LARGE SCALE GENOMIC DNA]</scope>
    <source>
        <strain evidence="14">mixupus</strain>
    </source>
</reference>
<comment type="function">
    <text evidence="9">Involved in protein export. Acts as a chaperone by maintaining the newly synthesized protein in an open conformation. Functions as a peptidyl-prolyl cis-trans isomerase.</text>
</comment>
<dbReference type="EC" id="5.2.1.8" evidence="3 9"/>
<evidence type="ECO:0000256" key="9">
    <source>
        <dbReference type="HAMAP-Rule" id="MF_00303"/>
    </source>
</evidence>
<keyword evidence="9 13" id="KW-0132">Cell division</keyword>
<keyword evidence="9" id="KW-0963">Cytoplasm</keyword>
<gene>
    <name evidence="9" type="primary">tig</name>
    <name evidence="13" type="ORF">A176_004985</name>
</gene>
<keyword evidence="14" id="KW-1185">Reference proteome</keyword>
<name>A0A0H4X2K3_9BACT</name>
<evidence type="ECO:0000259" key="12">
    <source>
        <dbReference type="Pfam" id="PF05698"/>
    </source>
</evidence>
<dbReference type="GO" id="GO:0015031">
    <property type="term" value="P:protein transport"/>
    <property type="evidence" value="ECO:0007669"/>
    <property type="project" value="UniProtKB-UniRule"/>
</dbReference>
<dbReference type="Pfam" id="PF00254">
    <property type="entry name" value="FKBP_C"/>
    <property type="match status" value="1"/>
</dbReference>
<dbReference type="GO" id="GO:0043335">
    <property type="term" value="P:protein unfolding"/>
    <property type="evidence" value="ECO:0007669"/>
    <property type="project" value="TreeGrafter"/>
</dbReference>
<evidence type="ECO:0000256" key="3">
    <source>
        <dbReference type="ARBA" id="ARBA00013194"/>
    </source>
</evidence>
<evidence type="ECO:0000256" key="5">
    <source>
        <dbReference type="ARBA" id="ARBA00023110"/>
    </source>
</evidence>
<dbReference type="eggNOG" id="COG0544">
    <property type="taxonomic scope" value="Bacteria"/>
</dbReference>
<dbReference type="PANTHER" id="PTHR30560">
    <property type="entry name" value="TRIGGER FACTOR CHAPERONE AND PEPTIDYL-PROLYL CIS/TRANS ISOMERASE"/>
    <property type="match status" value="1"/>
</dbReference>
<dbReference type="GO" id="GO:0003755">
    <property type="term" value="F:peptidyl-prolyl cis-trans isomerase activity"/>
    <property type="evidence" value="ECO:0007669"/>
    <property type="project" value="UniProtKB-UniRule"/>
</dbReference>
<dbReference type="AlphaFoldDB" id="A0A0H4X2K3"/>
<evidence type="ECO:0000313" key="14">
    <source>
        <dbReference type="Proteomes" id="UP000009026"/>
    </source>
</evidence>
<comment type="domain">
    <text evidence="9">Consists of 3 domains; the N-terminus binds the ribosome, the middle domain has PPIase activity, while the C-terminus has intrinsic chaperone activity on its own.</text>
</comment>
<dbReference type="InterPro" id="IPR036611">
    <property type="entry name" value="Trigger_fac_ribosome-bd_sf"/>
</dbReference>
<feature type="domain" description="Trigger factor ribosome-binding bacterial" evidence="11">
    <location>
        <begin position="9"/>
        <end position="152"/>
    </location>
</feature>
<evidence type="ECO:0000256" key="8">
    <source>
        <dbReference type="ARBA" id="ARBA00029986"/>
    </source>
</evidence>
<dbReference type="PATRIC" id="fig|1297742.4.peg.5029"/>
<organism evidence="13 14">
    <name type="scientific">Pseudomyxococcus hansupus</name>
    <dbReference type="NCBI Taxonomy" id="1297742"/>
    <lineage>
        <taxon>Bacteria</taxon>
        <taxon>Pseudomonadati</taxon>
        <taxon>Myxococcota</taxon>
        <taxon>Myxococcia</taxon>
        <taxon>Myxococcales</taxon>
        <taxon>Cystobacterineae</taxon>
        <taxon>Myxococcaceae</taxon>
        <taxon>Pseudomyxococcus</taxon>
    </lineage>
</organism>
<dbReference type="SUPFAM" id="SSF102735">
    <property type="entry name" value="Trigger factor ribosome-binding domain"/>
    <property type="match status" value="1"/>
</dbReference>
<evidence type="ECO:0000259" key="10">
    <source>
        <dbReference type="Pfam" id="PF00254"/>
    </source>
</evidence>
<evidence type="ECO:0000256" key="4">
    <source>
        <dbReference type="ARBA" id="ARBA00016902"/>
    </source>
</evidence>
<dbReference type="InterPro" id="IPR027304">
    <property type="entry name" value="Trigger_fact/SurA_dom_sf"/>
</dbReference>
<evidence type="ECO:0000259" key="11">
    <source>
        <dbReference type="Pfam" id="PF05697"/>
    </source>
</evidence>
<feature type="domain" description="PPIase FKBP-type" evidence="10">
    <location>
        <begin position="167"/>
        <end position="248"/>
    </location>
</feature>
<comment type="catalytic activity">
    <reaction evidence="1 9">
        <text>[protein]-peptidylproline (omega=180) = [protein]-peptidylproline (omega=0)</text>
        <dbReference type="Rhea" id="RHEA:16237"/>
        <dbReference type="Rhea" id="RHEA-COMP:10747"/>
        <dbReference type="Rhea" id="RHEA-COMP:10748"/>
        <dbReference type="ChEBI" id="CHEBI:83833"/>
        <dbReference type="ChEBI" id="CHEBI:83834"/>
        <dbReference type="EC" id="5.2.1.8"/>
    </reaction>
</comment>
<proteinExistence type="inferred from homology"/>
<dbReference type="PIRSF" id="PIRSF003095">
    <property type="entry name" value="Trigger_factor"/>
    <property type="match status" value="1"/>
</dbReference>
<dbReference type="Pfam" id="PF05698">
    <property type="entry name" value="Trigger_C"/>
    <property type="match status" value="1"/>
</dbReference>
<dbReference type="SUPFAM" id="SSF54534">
    <property type="entry name" value="FKBP-like"/>
    <property type="match status" value="1"/>
</dbReference>
<dbReference type="STRING" id="1297742.A176_004985"/>
<evidence type="ECO:0000256" key="1">
    <source>
        <dbReference type="ARBA" id="ARBA00000971"/>
    </source>
</evidence>
<dbReference type="InterPro" id="IPR008880">
    <property type="entry name" value="Trigger_fac_C"/>
</dbReference>
<protein>
    <recommendedName>
        <fullName evidence="4 9">Trigger factor</fullName>
        <shortName evidence="9">TF</shortName>
        <ecNumber evidence="3 9">5.2.1.8</ecNumber>
    </recommendedName>
    <alternativeName>
        <fullName evidence="8 9">PPIase</fullName>
    </alternativeName>
</protein>
<dbReference type="Gene3D" id="3.10.50.40">
    <property type="match status" value="1"/>
</dbReference>
<dbReference type="InterPro" id="IPR008881">
    <property type="entry name" value="Trigger_fac_ribosome-bd_bac"/>
</dbReference>
<dbReference type="GO" id="GO:0043022">
    <property type="term" value="F:ribosome binding"/>
    <property type="evidence" value="ECO:0007669"/>
    <property type="project" value="TreeGrafter"/>
</dbReference>
<dbReference type="PANTHER" id="PTHR30560:SF3">
    <property type="entry name" value="TRIGGER FACTOR-LIKE PROTEIN TIG, CHLOROPLASTIC"/>
    <property type="match status" value="1"/>
</dbReference>
<dbReference type="GO" id="GO:0044183">
    <property type="term" value="F:protein folding chaperone"/>
    <property type="evidence" value="ECO:0007669"/>
    <property type="project" value="TreeGrafter"/>
</dbReference>
<dbReference type="Gene3D" id="3.30.70.1050">
    <property type="entry name" value="Trigger factor ribosome-binding domain"/>
    <property type="match status" value="1"/>
</dbReference>
<dbReference type="GO" id="GO:0051083">
    <property type="term" value="P:'de novo' cotranslational protein folding"/>
    <property type="evidence" value="ECO:0007669"/>
    <property type="project" value="TreeGrafter"/>
</dbReference>
<dbReference type="Proteomes" id="UP000009026">
    <property type="component" value="Chromosome"/>
</dbReference>
<dbReference type="KEGG" id="mym:A176_004985"/>
<evidence type="ECO:0000256" key="2">
    <source>
        <dbReference type="ARBA" id="ARBA00005464"/>
    </source>
</evidence>
<dbReference type="EMBL" id="CP012109">
    <property type="protein sequence ID" value="AKQ68073.1"/>
    <property type="molecule type" value="Genomic_DNA"/>
</dbReference>
<dbReference type="Pfam" id="PF05697">
    <property type="entry name" value="Trigger_N"/>
    <property type="match status" value="1"/>
</dbReference>
<sequence>MAVASEARMKVQVEELSPIEKKLSIEVDDARVAEELSRAYSNLGRQVRLPGFRQGKVPRRILEQRFRGQVEDEVIQRVVQSAYVEAIREHNVEVVATPQVTNSGLKANTPFTFEARVEVKPKVEAKDYVELPLAKSETAVTDEQVNEQLERMRQSLARLEPVTDRDTAASGDYATVDFDATVDGQPFTGSKAEGITVQVQPGELVESKIAGLEGVKVGESKDIDYAFPQDYRVEEVRGKTARFHITLKAVQKEIVPELNDDFAKESGIAQSLDELRTKVREDMEKARKSQVEGEEREALMKALLERNTFDVPRAMVERAMDSMLRGALQQLQRSGVDPRQLNLDFNRLREDMREKALQEVKGTLLFESIAQKEGIQASDADVDARIEQLATEAGQPVAVVQKYFKGADERLGLSLRLREEKTIEFLRSRAKYS</sequence>
<dbReference type="Gene3D" id="1.10.3120.10">
    <property type="entry name" value="Trigger factor, C-terminal domain"/>
    <property type="match status" value="1"/>
</dbReference>
<keyword evidence="9" id="KW-0131">Cell cycle</keyword>
<keyword evidence="6 9" id="KW-0143">Chaperone</keyword>
<feature type="domain" description="Trigger factor C-terminal" evidence="12">
    <location>
        <begin position="271"/>
        <end position="426"/>
    </location>
</feature>
<evidence type="ECO:0000256" key="6">
    <source>
        <dbReference type="ARBA" id="ARBA00023186"/>
    </source>
</evidence>
<evidence type="ECO:0000313" key="13">
    <source>
        <dbReference type="EMBL" id="AKQ68073.1"/>
    </source>
</evidence>